<dbReference type="PROSITE" id="PS51218">
    <property type="entry name" value="SF3_HELICASE_2"/>
    <property type="match status" value="1"/>
</dbReference>
<keyword evidence="3" id="KW-0547">Nucleotide-binding</keyword>
<feature type="transmembrane region" description="Helical" evidence="6">
    <location>
        <begin position="1479"/>
        <end position="1497"/>
    </location>
</feature>
<dbReference type="GO" id="GO:0003723">
    <property type="term" value="F:RNA binding"/>
    <property type="evidence" value="ECO:0007669"/>
    <property type="project" value="InterPro"/>
</dbReference>
<organism evidence="8">
    <name type="scientific">Wenzhou picorna-like virus 30</name>
    <dbReference type="NCBI Taxonomy" id="1923616"/>
    <lineage>
        <taxon>Viruses</taxon>
        <taxon>Riboviria</taxon>
    </lineage>
</organism>
<name>A0A1L3KMD2_9VIRU</name>
<evidence type="ECO:0000259" key="7">
    <source>
        <dbReference type="PROSITE" id="PS51218"/>
    </source>
</evidence>
<evidence type="ECO:0000256" key="6">
    <source>
        <dbReference type="SAM" id="Phobius"/>
    </source>
</evidence>
<keyword evidence="4" id="KW-0693">Viral RNA replication</keyword>
<dbReference type="GO" id="GO:0005524">
    <property type="term" value="F:ATP binding"/>
    <property type="evidence" value="ECO:0007669"/>
    <property type="project" value="UniProtKB-KW"/>
</dbReference>
<dbReference type="Pfam" id="PF00910">
    <property type="entry name" value="RNA_helicase"/>
    <property type="match status" value="1"/>
</dbReference>
<evidence type="ECO:0000313" key="8">
    <source>
        <dbReference type="EMBL" id="APG78547.1"/>
    </source>
</evidence>
<dbReference type="InterPro" id="IPR014759">
    <property type="entry name" value="Helicase_SF3_ssRNA_vir"/>
</dbReference>
<dbReference type="InterPro" id="IPR000605">
    <property type="entry name" value="Helicase_SF3_ssDNA/RNA_vir"/>
</dbReference>
<protein>
    <recommendedName>
        <fullName evidence="7">SF3 helicase domain-containing protein</fullName>
    </recommendedName>
</protein>
<evidence type="ECO:0000256" key="3">
    <source>
        <dbReference type="ARBA" id="ARBA00022840"/>
    </source>
</evidence>
<keyword evidence="1" id="KW-0808">Transferase</keyword>
<proteinExistence type="predicted"/>
<keyword evidence="3" id="KW-0067">ATP-binding</keyword>
<dbReference type="GO" id="GO:0006351">
    <property type="term" value="P:DNA-templated transcription"/>
    <property type="evidence" value="ECO:0007669"/>
    <property type="project" value="InterPro"/>
</dbReference>
<sequence length="1637" mass="184312">MVKTAYQKAPSYLMGAVVIAGVAEVAYGTGIFESRSTAYFASAALVGSMSIIEPKIFKELQSRVATLPFFDTELAAEATLTDYLLIFLVPITMRNMFTRPTPSSMLRDVSSIGEWFTALRKLMLEMFGDVFHKLGWDAATLAGVSPLVAKGESLKNDIATATKHTVAPLRREVNAWMADVRRTMPVLSSRNRIELGRLYNDVFTACQTYKIALNKTSIDFVKPVGVLLAGVTEQGKSTVTKMMASAVVKCVEVLPDGNAIPDVADVYSDYIYSFAPTNKHHDSARDHPVWTCDDFAQLRKEHVTAEANPALQFFNLINEERRPLETAALENKDCRYPELDLLIASMNTKTVKDGTLESIDVLFRNMVQTPSAALSRFRHVLVIRPSPDYAKVVDGELGFDMEKVRALNVREGRPPSDFRDDIFTIDVYKPTQENITSDLPLGPRIKQVDFDTATLDVIRDVQAAREAIETRKDNIRSFSNRIFAKMQAEGQVTWEHVVKSYAMSPDLWTFFKRTIYDQFGQEGLDFVSSLIKVTIVGLGAYAVYSFVNRKKKRNRKKPAVLNAEADQNEEVALSSVGDRRDLFGLSAHMYTAHYSSDPRCVERSMKRNFTTRCFVVPVRYDGTDYFLMLDHMFKLALGARKELVLISLLPNNPIPVVWFNQEQIAKSIHLNSDVMLVPHPCLSMLKCVEVSPDPITSRDKMVLWYVRMTGPMKHTFASMEVVPESYRGSYVAHTEDKKHFSYAYDGLITYGRSLGETSNSNCGSPVFVKRGPTYQLVGVHVAGLGKIGAVSALRPLKLADSLPAAEGPVRVIEANERQQPSLRVVEFDGQKPCAPAILPTSYERMYDITQTEEYEQLLEIDPRWGEQMVPRRNTTATAKAAFERYGAHPSNLPIGQDELESIVDAVLQDNVGSVDWAAHYTYEEAMTRLDPTTSMGHGYDRKTWGVGKKKVWSDGVPGELYEEFKAEFDGWLAKIDAGIYPPSIFEGALKDELVKLSKATSSRYVAGSDIKLTVLGIMTFGPMLDYLATRCGTIEMLYAMNPYSVVWDLVEKDLRAFSQNGFSGDLEKCDTSIMREFLQAMCNVIVDKVDDDIQVGRIRYFFFVISESIHCFLGQFVAWNKSQPSGNTLTFFITMTWVLTLFRVAYVFLVPEADVCNFKKDVRMVVSGDDSRVHVSPRVAEYYNFKKLREFFVECYIGFTDHNGEKSDREFWDSSELDLVKRKSVDFDGYYRASLHPRTLRKMMEFSKSAVQHKDALMVVHREAALHGKQTYLLVQSLLRKFHPDWPIVSHASMLDTVDKFKLVYGNPWLADFGVGTLKMNHVVEVQLQAEGWRDVAKAAIVPLQAFSTFIDTLCAIDMSLGEYSYGADTRYLLVLNPSSVGFNVLCRRLLRRYPRGTFVGDFIYGFYRGINNWNRDLIFYFSPITGFILLPTFTLASMYNLTEPDPATHFVRSRDGLLEAIDALDDCLAMYGGLPRVVIAYFLGMPVPLALLRNALETIRFPNNPAANAAIYTVRRRLGIRYWLHPFVAVFTDHTRTVDRRRIVQVIREEDSDSDSSDESVSDVPLHRDMPVPARRDATTNVTSLQVYLGDRAIDRALTSYVDVGAGVGPAGSVEAETVNESTKIHDDIDNGNDRA</sequence>
<keyword evidence="6" id="KW-0812">Transmembrane</keyword>
<dbReference type="InterPro" id="IPR043128">
    <property type="entry name" value="Rev_trsase/Diguanyl_cyclase"/>
</dbReference>
<dbReference type="Gene3D" id="3.30.70.270">
    <property type="match status" value="1"/>
</dbReference>
<feature type="transmembrane region" description="Helical" evidence="6">
    <location>
        <begin position="526"/>
        <end position="547"/>
    </location>
</feature>
<keyword evidence="6" id="KW-1133">Transmembrane helix</keyword>
<feature type="transmembrane region" description="Helical" evidence="6">
    <location>
        <begin position="1131"/>
        <end position="1150"/>
    </location>
</feature>
<dbReference type="InterPro" id="IPR001205">
    <property type="entry name" value="RNA-dir_pol_C"/>
</dbReference>
<keyword evidence="2" id="KW-0548">Nucleotidyltransferase</keyword>
<evidence type="ECO:0000256" key="4">
    <source>
        <dbReference type="ARBA" id="ARBA00022953"/>
    </source>
</evidence>
<accession>A0A1L3KMD2</accession>
<dbReference type="InterPro" id="IPR043502">
    <property type="entry name" value="DNA/RNA_pol_sf"/>
</dbReference>
<feature type="compositionally biased region" description="Basic and acidic residues" evidence="5">
    <location>
        <begin position="1624"/>
        <end position="1637"/>
    </location>
</feature>
<dbReference type="EMBL" id="KX884354">
    <property type="protein sequence ID" value="APG78547.1"/>
    <property type="molecule type" value="Genomic_RNA"/>
</dbReference>
<feature type="compositionally biased region" description="Acidic residues" evidence="5">
    <location>
        <begin position="1551"/>
        <end position="1562"/>
    </location>
</feature>
<feature type="transmembrane region" description="Helical" evidence="6">
    <location>
        <begin position="12"/>
        <end position="32"/>
    </location>
</feature>
<dbReference type="SUPFAM" id="SSF56672">
    <property type="entry name" value="DNA/RNA polymerases"/>
    <property type="match status" value="1"/>
</dbReference>
<evidence type="ECO:0000256" key="1">
    <source>
        <dbReference type="ARBA" id="ARBA00022679"/>
    </source>
</evidence>
<feature type="region of interest" description="Disordered" evidence="5">
    <location>
        <begin position="1617"/>
        <end position="1637"/>
    </location>
</feature>
<evidence type="ECO:0000256" key="5">
    <source>
        <dbReference type="SAM" id="MobiDB-lite"/>
    </source>
</evidence>
<feature type="transmembrane region" description="Helical" evidence="6">
    <location>
        <begin position="1100"/>
        <end position="1119"/>
    </location>
</feature>
<keyword evidence="6" id="KW-0472">Membrane</keyword>
<dbReference type="GO" id="GO:0003724">
    <property type="term" value="F:RNA helicase activity"/>
    <property type="evidence" value="ECO:0007669"/>
    <property type="project" value="InterPro"/>
</dbReference>
<feature type="compositionally biased region" description="Basic and acidic residues" evidence="5">
    <location>
        <begin position="1566"/>
        <end position="1576"/>
    </location>
</feature>
<reference evidence="8" key="1">
    <citation type="journal article" date="2016" name="Nature">
        <title>Redefining the invertebrate RNA virosphere.</title>
        <authorList>
            <person name="Shi M."/>
            <person name="Lin X.D."/>
            <person name="Tian J.H."/>
            <person name="Chen L.J."/>
            <person name="Chen X."/>
            <person name="Li C.X."/>
            <person name="Qin X.C."/>
            <person name="Li J."/>
            <person name="Cao J.P."/>
            <person name="Eden J.S."/>
            <person name="Buchmann J."/>
            <person name="Wang W."/>
            <person name="Xu J."/>
            <person name="Holmes E.C."/>
            <person name="Zhang Y.Z."/>
        </authorList>
    </citation>
    <scope>NUCLEOTIDE SEQUENCE</scope>
    <source>
        <strain evidence="8">WZSBei63630</strain>
    </source>
</reference>
<feature type="transmembrane region" description="Helical" evidence="6">
    <location>
        <begin position="1418"/>
        <end position="1440"/>
    </location>
</feature>
<dbReference type="GO" id="GO:0003968">
    <property type="term" value="F:RNA-directed RNA polymerase activity"/>
    <property type="evidence" value="ECO:0007669"/>
    <property type="project" value="InterPro"/>
</dbReference>
<evidence type="ECO:0000256" key="2">
    <source>
        <dbReference type="ARBA" id="ARBA00022695"/>
    </source>
</evidence>
<dbReference type="Pfam" id="PF00680">
    <property type="entry name" value="RdRP_1"/>
    <property type="match status" value="1"/>
</dbReference>
<feature type="domain" description="SF3 helicase" evidence="7">
    <location>
        <begin position="200"/>
        <end position="389"/>
    </location>
</feature>
<feature type="region of interest" description="Disordered" evidence="5">
    <location>
        <begin position="1550"/>
        <end position="1576"/>
    </location>
</feature>